<dbReference type="CDD" id="cd16461">
    <property type="entry name" value="RING-H2_EL5-like"/>
    <property type="match status" value="1"/>
</dbReference>
<accession>A0A5N5H2R5</accession>
<gene>
    <name evidence="20" type="ORF">D8674_037489</name>
</gene>
<keyword evidence="8 18" id="KW-0732">Signal</keyword>
<dbReference type="Pfam" id="PF13639">
    <property type="entry name" value="zf-RING_2"/>
    <property type="match status" value="1"/>
</dbReference>
<keyword evidence="6 17" id="KW-0812">Transmembrane</keyword>
<sequence>MGFLFLFLKPTTPTSFFILLLLLTLLLSFLTTPTRAHPDAAAAAADSHLSTPGFGDFANSANPSSSPPHPPQLNNAGPTRSSSFRPSIAIIVGVLTTVFSVFFLILLYAKHCKGSALVVVGANSNSGPSGPSPRKNSGIDRSIVESLPVFRFGSLRGHKDGLECAVCLTRFDQTEVLRLLPKCKHAFHVECVDTWLDAHSTCPLCRYRVDPEDVLLVDDAAKLLQPKNSDVVIEIENDPGFRRISGRHSFAGERRPGHHQIQTWSFRRSLDSWTAFRKKSEQAAVGCFDRPRKDGLLLGQHRTRLEHRIIVSPTGSGYGPGGLHQRWSDLQPSDLLYLRSEMIMSEGLTRHRAQQQSENDNGQQVIAGPAAAAGGGGPGEIVGSRRSWSGGGGRSVINSRSVSEITGLSRFSSRATGSNGSQQEQQQRQIKLVARWLAWVSSLSRSAIRTERTTVLTPTSPPTFC</sequence>
<evidence type="ECO:0000256" key="4">
    <source>
        <dbReference type="ARBA" id="ARBA00012483"/>
    </source>
</evidence>
<evidence type="ECO:0000256" key="8">
    <source>
        <dbReference type="ARBA" id="ARBA00022729"/>
    </source>
</evidence>
<feature type="region of interest" description="Disordered" evidence="16">
    <location>
        <begin position="58"/>
        <end position="80"/>
    </location>
</feature>
<dbReference type="PANTHER" id="PTHR46539">
    <property type="entry name" value="E3 UBIQUITIN-PROTEIN LIGASE ATL42"/>
    <property type="match status" value="1"/>
</dbReference>
<keyword evidence="21" id="KW-1185">Reference proteome</keyword>
<feature type="signal peptide" evidence="18">
    <location>
        <begin position="1"/>
        <end position="36"/>
    </location>
</feature>
<evidence type="ECO:0000256" key="18">
    <source>
        <dbReference type="SAM" id="SignalP"/>
    </source>
</evidence>
<feature type="domain" description="RING-type" evidence="19">
    <location>
        <begin position="164"/>
        <end position="206"/>
    </location>
</feature>
<dbReference type="GO" id="GO:0008270">
    <property type="term" value="F:zinc ion binding"/>
    <property type="evidence" value="ECO:0007669"/>
    <property type="project" value="UniProtKB-KW"/>
</dbReference>
<evidence type="ECO:0000256" key="1">
    <source>
        <dbReference type="ARBA" id="ARBA00000900"/>
    </source>
</evidence>
<keyword evidence="11" id="KW-0862">Zinc</keyword>
<dbReference type="PANTHER" id="PTHR46539:SF2">
    <property type="entry name" value="RING-H2 FINGER PROTEIN ATL43"/>
    <property type="match status" value="1"/>
</dbReference>
<evidence type="ECO:0000259" key="19">
    <source>
        <dbReference type="PROSITE" id="PS50089"/>
    </source>
</evidence>
<keyword evidence="9 15" id="KW-0863">Zinc-finger</keyword>
<dbReference type="EMBL" id="SMOL01000331">
    <property type="protein sequence ID" value="KAB2620461.1"/>
    <property type="molecule type" value="Genomic_DNA"/>
</dbReference>
<dbReference type="AlphaFoldDB" id="A0A5N5H2R5"/>
<evidence type="ECO:0000256" key="9">
    <source>
        <dbReference type="ARBA" id="ARBA00022771"/>
    </source>
</evidence>
<reference evidence="20 21" key="2">
    <citation type="submission" date="2019-11" db="EMBL/GenBank/DDBJ databases">
        <title>A de novo genome assembly of a pear dwarfing rootstock.</title>
        <authorList>
            <person name="Wang F."/>
            <person name="Wang J."/>
            <person name="Li S."/>
            <person name="Zhang Y."/>
            <person name="Fang M."/>
            <person name="Ma L."/>
            <person name="Zhao Y."/>
            <person name="Jiang S."/>
        </authorList>
    </citation>
    <scope>NUCLEOTIDE SEQUENCE [LARGE SCALE GENOMIC DNA]</scope>
    <source>
        <strain evidence="20">S2</strain>
        <tissue evidence="20">Leaf</tissue>
    </source>
</reference>
<comment type="caution">
    <text evidence="20">The sequence shown here is derived from an EMBL/GenBank/DDBJ whole genome shotgun (WGS) entry which is preliminary data.</text>
</comment>
<evidence type="ECO:0000256" key="7">
    <source>
        <dbReference type="ARBA" id="ARBA00022723"/>
    </source>
</evidence>
<dbReference type="SUPFAM" id="SSF57850">
    <property type="entry name" value="RING/U-box"/>
    <property type="match status" value="1"/>
</dbReference>
<dbReference type="SMART" id="SM00184">
    <property type="entry name" value="RING"/>
    <property type="match status" value="1"/>
</dbReference>
<dbReference type="PROSITE" id="PS50089">
    <property type="entry name" value="ZF_RING_2"/>
    <property type="match status" value="1"/>
</dbReference>
<evidence type="ECO:0000256" key="5">
    <source>
        <dbReference type="ARBA" id="ARBA00022679"/>
    </source>
</evidence>
<dbReference type="GO" id="GO:0061630">
    <property type="term" value="F:ubiquitin protein ligase activity"/>
    <property type="evidence" value="ECO:0007669"/>
    <property type="project" value="UniProtKB-EC"/>
</dbReference>
<evidence type="ECO:0000256" key="14">
    <source>
        <dbReference type="ARBA" id="ARBA00024209"/>
    </source>
</evidence>
<dbReference type="InterPro" id="IPR013083">
    <property type="entry name" value="Znf_RING/FYVE/PHD"/>
</dbReference>
<dbReference type="Gene3D" id="3.30.40.10">
    <property type="entry name" value="Zinc/RING finger domain, C3HC4 (zinc finger)"/>
    <property type="match status" value="1"/>
</dbReference>
<evidence type="ECO:0000256" key="11">
    <source>
        <dbReference type="ARBA" id="ARBA00022833"/>
    </source>
</evidence>
<dbReference type="FunFam" id="3.30.40.10:FF:000285">
    <property type="entry name" value="RING-H2 finger protein ATL43"/>
    <property type="match status" value="1"/>
</dbReference>
<dbReference type="GO" id="GO:0016020">
    <property type="term" value="C:membrane"/>
    <property type="evidence" value="ECO:0007669"/>
    <property type="project" value="UniProtKB-SubCell"/>
</dbReference>
<keyword evidence="10" id="KW-0833">Ubl conjugation pathway</keyword>
<evidence type="ECO:0000256" key="16">
    <source>
        <dbReference type="SAM" id="MobiDB-lite"/>
    </source>
</evidence>
<feature type="region of interest" description="Disordered" evidence="16">
    <location>
        <begin position="367"/>
        <end position="396"/>
    </location>
</feature>
<keyword evidence="13 17" id="KW-0472">Membrane</keyword>
<comment type="pathway">
    <text evidence="3">Protein modification; protein ubiquitination.</text>
</comment>
<protein>
    <recommendedName>
        <fullName evidence="4">RING-type E3 ubiquitin transferase</fullName>
        <ecNumber evidence="4">2.3.2.27</ecNumber>
    </recommendedName>
</protein>
<feature type="transmembrane region" description="Helical" evidence="17">
    <location>
        <begin position="88"/>
        <end position="109"/>
    </location>
</feature>
<proteinExistence type="inferred from homology"/>
<dbReference type="Proteomes" id="UP000327157">
    <property type="component" value="Unassembled WGS sequence"/>
</dbReference>
<name>A0A5N5H2R5_9ROSA</name>
<evidence type="ECO:0000256" key="2">
    <source>
        <dbReference type="ARBA" id="ARBA00004167"/>
    </source>
</evidence>
<evidence type="ECO:0000256" key="12">
    <source>
        <dbReference type="ARBA" id="ARBA00022989"/>
    </source>
</evidence>
<comment type="subcellular location">
    <subcellularLocation>
        <location evidence="2">Membrane</location>
        <topology evidence="2">Single-pass membrane protein</topology>
    </subcellularLocation>
</comment>
<evidence type="ECO:0000256" key="6">
    <source>
        <dbReference type="ARBA" id="ARBA00022692"/>
    </source>
</evidence>
<keyword evidence="5" id="KW-0808">Transferase</keyword>
<dbReference type="EC" id="2.3.2.27" evidence="4"/>
<evidence type="ECO:0000256" key="15">
    <source>
        <dbReference type="PROSITE-ProRule" id="PRU00175"/>
    </source>
</evidence>
<keyword evidence="12 17" id="KW-1133">Transmembrane helix</keyword>
<feature type="chain" id="PRO_5024289433" description="RING-type E3 ubiquitin transferase" evidence="18">
    <location>
        <begin position="37"/>
        <end position="465"/>
    </location>
</feature>
<dbReference type="OrthoDB" id="8062037at2759"/>
<organism evidence="20 21">
    <name type="scientific">Pyrus ussuriensis x Pyrus communis</name>
    <dbReference type="NCBI Taxonomy" id="2448454"/>
    <lineage>
        <taxon>Eukaryota</taxon>
        <taxon>Viridiplantae</taxon>
        <taxon>Streptophyta</taxon>
        <taxon>Embryophyta</taxon>
        <taxon>Tracheophyta</taxon>
        <taxon>Spermatophyta</taxon>
        <taxon>Magnoliopsida</taxon>
        <taxon>eudicotyledons</taxon>
        <taxon>Gunneridae</taxon>
        <taxon>Pentapetalae</taxon>
        <taxon>rosids</taxon>
        <taxon>fabids</taxon>
        <taxon>Rosales</taxon>
        <taxon>Rosaceae</taxon>
        <taxon>Amygdaloideae</taxon>
        <taxon>Maleae</taxon>
        <taxon>Pyrus</taxon>
    </lineage>
</organism>
<reference evidence="20 21" key="1">
    <citation type="submission" date="2019-09" db="EMBL/GenBank/DDBJ databases">
        <authorList>
            <person name="Ou C."/>
        </authorList>
    </citation>
    <scope>NUCLEOTIDE SEQUENCE [LARGE SCALE GENOMIC DNA]</scope>
    <source>
        <strain evidence="20">S2</strain>
        <tissue evidence="20">Leaf</tissue>
    </source>
</reference>
<dbReference type="InterPro" id="IPR001841">
    <property type="entry name" value="Znf_RING"/>
</dbReference>
<evidence type="ECO:0000256" key="13">
    <source>
        <dbReference type="ARBA" id="ARBA00023136"/>
    </source>
</evidence>
<evidence type="ECO:0000256" key="17">
    <source>
        <dbReference type="SAM" id="Phobius"/>
    </source>
</evidence>
<comment type="catalytic activity">
    <reaction evidence="1">
        <text>S-ubiquitinyl-[E2 ubiquitin-conjugating enzyme]-L-cysteine + [acceptor protein]-L-lysine = [E2 ubiquitin-conjugating enzyme]-L-cysteine + N(6)-ubiquitinyl-[acceptor protein]-L-lysine.</text>
        <dbReference type="EC" id="2.3.2.27"/>
    </reaction>
</comment>
<comment type="similarity">
    <text evidence="14">Belongs to the RING-type zinc finger family. ATL subfamily.</text>
</comment>
<evidence type="ECO:0000256" key="10">
    <source>
        <dbReference type="ARBA" id="ARBA00022786"/>
    </source>
</evidence>
<evidence type="ECO:0000313" key="21">
    <source>
        <dbReference type="Proteomes" id="UP000327157"/>
    </source>
</evidence>
<evidence type="ECO:0000256" key="3">
    <source>
        <dbReference type="ARBA" id="ARBA00004906"/>
    </source>
</evidence>
<evidence type="ECO:0000313" key="20">
    <source>
        <dbReference type="EMBL" id="KAB2620461.1"/>
    </source>
</evidence>
<keyword evidence="7" id="KW-0479">Metal-binding</keyword>